<evidence type="ECO:0000313" key="2">
    <source>
        <dbReference type="Proteomes" id="UP001470230"/>
    </source>
</evidence>
<accession>A0ABR2H193</accession>
<name>A0ABR2H193_9EUKA</name>
<sequence>MSIITYRVKSIDLKDSTLHTFNKNALIRLNLTQKPSSLCEEYVLKNAQCLADINHEFVIDDPFNKVDILSLTVRSVMKKTSLASVLGFEDNTKRNAKPTEISVDKFVSGFRENRNNNADCEYVEPKHSLIGYCQVNLREIEKGTNNVLHLNLITKKNETVGYVNLEIYSWDSPNRINNQQKMTQKYDTPILFVDPGCQPADPQHSAY</sequence>
<gene>
    <name evidence="1" type="ORF">M9Y10_031921</name>
</gene>
<comment type="caution">
    <text evidence="1">The sequence shown here is derived from an EMBL/GenBank/DDBJ whole genome shotgun (WGS) entry which is preliminary data.</text>
</comment>
<proteinExistence type="predicted"/>
<evidence type="ECO:0000313" key="1">
    <source>
        <dbReference type="EMBL" id="KAK8839562.1"/>
    </source>
</evidence>
<organism evidence="1 2">
    <name type="scientific">Tritrichomonas musculus</name>
    <dbReference type="NCBI Taxonomy" id="1915356"/>
    <lineage>
        <taxon>Eukaryota</taxon>
        <taxon>Metamonada</taxon>
        <taxon>Parabasalia</taxon>
        <taxon>Tritrichomonadida</taxon>
        <taxon>Tritrichomonadidae</taxon>
        <taxon>Tritrichomonas</taxon>
    </lineage>
</organism>
<reference evidence="1 2" key="1">
    <citation type="submission" date="2024-04" db="EMBL/GenBank/DDBJ databases">
        <title>Tritrichomonas musculus Genome.</title>
        <authorList>
            <person name="Alves-Ferreira E."/>
            <person name="Grigg M."/>
            <person name="Lorenzi H."/>
            <person name="Galac M."/>
        </authorList>
    </citation>
    <scope>NUCLEOTIDE SEQUENCE [LARGE SCALE GENOMIC DNA]</scope>
    <source>
        <strain evidence="1 2">EAF2021</strain>
    </source>
</reference>
<protein>
    <submittedName>
        <fullName evidence="1">Uncharacterized protein</fullName>
    </submittedName>
</protein>
<dbReference type="Proteomes" id="UP001470230">
    <property type="component" value="Unassembled WGS sequence"/>
</dbReference>
<keyword evidence="2" id="KW-1185">Reference proteome</keyword>
<dbReference type="EMBL" id="JAPFFF010000051">
    <property type="protein sequence ID" value="KAK8839562.1"/>
    <property type="molecule type" value="Genomic_DNA"/>
</dbReference>